<accession>A0ABY5PEZ9</accession>
<evidence type="ECO:0000256" key="1">
    <source>
        <dbReference type="PROSITE-ProRule" id="PRU01076"/>
    </source>
</evidence>
<dbReference type="RefSeq" id="WP_353863741.1">
    <property type="nucleotide sequence ID" value="NZ_CP088295.1"/>
</dbReference>
<dbReference type="Proteomes" id="UP001058860">
    <property type="component" value="Chromosome"/>
</dbReference>
<organism evidence="3 4">
    <name type="scientific">Svornostia abyssi</name>
    <dbReference type="NCBI Taxonomy" id="2898438"/>
    <lineage>
        <taxon>Bacteria</taxon>
        <taxon>Bacillati</taxon>
        <taxon>Actinomycetota</taxon>
        <taxon>Thermoleophilia</taxon>
        <taxon>Solirubrobacterales</taxon>
        <taxon>Baekduiaceae</taxon>
        <taxon>Svornostia</taxon>
    </lineage>
</organism>
<dbReference type="PROSITE" id="PS51740">
    <property type="entry name" value="SPOVT_ABRB"/>
    <property type="match status" value="1"/>
</dbReference>
<dbReference type="InterPro" id="IPR007159">
    <property type="entry name" value="SpoVT-AbrB_dom"/>
</dbReference>
<feature type="domain" description="SpoVT-AbrB" evidence="2">
    <location>
        <begin position="1"/>
        <end position="45"/>
    </location>
</feature>
<gene>
    <name evidence="3" type="ORF">LRS13_21550</name>
</gene>
<dbReference type="SUPFAM" id="SSF89447">
    <property type="entry name" value="AbrB/MazE/MraZ-like"/>
    <property type="match status" value="1"/>
</dbReference>
<dbReference type="GO" id="GO:0003677">
    <property type="term" value="F:DNA binding"/>
    <property type="evidence" value="ECO:0007669"/>
    <property type="project" value="UniProtKB-KW"/>
</dbReference>
<keyword evidence="4" id="KW-1185">Reference proteome</keyword>
<dbReference type="InterPro" id="IPR037914">
    <property type="entry name" value="SpoVT-AbrB_sf"/>
</dbReference>
<dbReference type="EMBL" id="CP088295">
    <property type="protein sequence ID" value="UUY03229.1"/>
    <property type="molecule type" value="Genomic_DNA"/>
</dbReference>
<dbReference type="Pfam" id="PF04014">
    <property type="entry name" value="MazE_antitoxin"/>
    <property type="match status" value="1"/>
</dbReference>
<dbReference type="NCBIfam" id="TIGR01439">
    <property type="entry name" value="lp_hng_hel_AbrB"/>
    <property type="match status" value="1"/>
</dbReference>
<keyword evidence="1 3" id="KW-0238">DNA-binding</keyword>
<name>A0ABY5PEZ9_9ACTN</name>
<reference evidence="4" key="1">
    <citation type="submission" date="2021-11" db="EMBL/GenBank/DDBJ databases">
        <title>Cultivation dependent microbiological survey of springs from the worlds oldest radium mine currently devoted to the extraction of radon-saturated water.</title>
        <authorList>
            <person name="Kapinusova G."/>
            <person name="Smrhova T."/>
            <person name="Strejcek M."/>
            <person name="Suman J."/>
            <person name="Jani K."/>
            <person name="Pajer P."/>
            <person name="Uhlik O."/>
        </authorList>
    </citation>
    <scope>NUCLEOTIDE SEQUENCE [LARGE SCALE GENOMIC DNA]</scope>
    <source>
        <strain evidence="4">J379</strain>
    </source>
</reference>
<dbReference type="Gene3D" id="2.10.260.10">
    <property type="match status" value="1"/>
</dbReference>
<evidence type="ECO:0000313" key="3">
    <source>
        <dbReference type="EMBL" id="UUY03229.1"/>
    </source>
</evidence>
<evidence type="ECO:0000313" key="4">
    <source>
        <dbReference type="Proteomes" id="UP001058860"/>
    </source>
</evidence>
<protein>
    <submittedName>
        <fullName evidence="3">AbrB/MazE/SpoVT family DNA-binding domain-containing protein</fullName>
    </submittedName>
</protein>
<proteinExistence type="predicted"/>
<evidence type="ECO:0000259" key="2">
    <source>
        <dbReference type="PROSITE" id="PS51740"/>
    </source>
</evidence>
<dbReference type="SMART" id="SM00966">
    <property type="entry name" value="SpoVT_AbrB"/>
    <property type="match status" value="1"/>
</dbReference>
<sequence>MKATVSEKGQVTIPKPLRERLGIAPGQVLEFEAEQGRLVATKRQDRDPITDSFGVLDLPGRTDDLIEEMRGG</sequence>